<accession>A0A4U1D7V1</accession>
<dbReference type="InterPro" id="IPR012340">
    <property type="entry name" value="NA-bd_OB-fold"/>
</dbReference>
<keyword evidence="1" id="KW-0472">Membrane</keyword>
<gene>
    <name evidence="2" type="ORF">FA727_01010</name>
</gene>
<dbReference type="InterPro" id="IPR021598">
    <property type="entry name" value="DUF3221"/>
</dbReference>
<organism evidence="2 3">
    <name type="scientific">Robertmurraya kyonggiensis</name>
    <dbReference type="NCBI Taxonomy" id="1037680"/>
    <lineage>
        <taxon>Bacteria</taxon>
        <taxon>Bacillati</taxon>
        <taxon>Bacillota</taxon>
        <taxon>Bacilli</taxon>
        <taxon>Bacillales</taxon>
        <taxon>Bacillaceae</taxon>
        <taxon>Robertmurraya</taxon>
    </lineage>
</organism>
<feature type="transmembrane region" description="Helical" evidence="1">
    <location>
        <begin position="6"/>
        <end position="24"/>
    </location>
</feature>
<dbReference type="AlphaFoldDB" id="A0A4U1D7V1"/>
<dbReference type="OrthoDB" id="2890443at2"/>
<evidence type="ECO:0000313" key="2">
    <source>
        <dbReference type="EMBL" id="TKC18168.1"/>
    </source>
</evidence>
<keyword evidence="1" id="KW-1133">Transmembrane helix</keyword>
<comment type="caution">
    <text evidence="2">The sequence shown here is derived from an EMBL/GenBank/DDBJ whole genome shotgun (WGS) entry which is preliminary data.</text>
</comment>
<keyword evidence="3" id="KW-1185">Reference proteome</keyword>
<sequence length="131" mass="15067">MNSFLPYVRLLIASMLVLLFSLLLNEEDKREVISDVDYSNKMVKEGYVISKKIGEIMISDEPIPIWQMLKGFITSDYGSPYLIVHKHVNAENGELLKGLKLNQKVRIYVDSVLESNPPMVYAYQIEVIEEI</sequence>
<dbReference type="Proteomes" id="UP000307756">
    <property type="component" value="Unassembled WGS sequence"/>
</dbReference>
<keyword evidence="1" id="KW-0812">Transmembrane</keyword>
<proteinExistence type="predicted"/>
<dbReference type="Gene3D" id="2.40.50.140">
    <property type="entry name" value="Nucleic acid-binding proteins"/>
    <property type="match status" value="1"/>
</dbReference>
<dbReference type="Pfam" id="PF11518">
    <property type="entry name" value="DUF3221"/>
    <property type="match status" value="1"/>
</dbReference>
<evidence type="ECO:0000313" key="3">
    <source>
        <dbReference type="Proteomes" id="UP000307756"/>
    </source>
</evidence>
<reference evidence="2 3" key="1">
    <citation type="journal article" date="2011" name="J. Microbiol.">
        <title>Bacillus kyonggiensis sp. nov., isolated from soil of a lettuce field.</title>
        <authorList>
            <person name="Dong K."/>
            <person name="Lee S."/>
        </authorList>
    </citation>
    <scope>NUCLEOTIDE SEQUENCE [LARGE SCALE GENOMIC DNA]</scope>
    <source>
        <strain evidence="2 3">NB22</strain>
    </source>
</reference>
<protein>
    <submittedName>
        <fullName evidence="2">DUF3221 domain-containing protein</fullName>
    </submittedName>
</protein>
<dbReference type="RefSeq" id="WP_136828883.1">
    <property type="nucleotide sequence ID" value="NZ_SWBM01000001.1"/>
</dbReference>
<dbReference type="EMBL" id="SWBM01000001">
    <property type="protein sequence ID" value="TKC18168.1"/>
    <property type="molecule type" value="Genomic_DNA"/>
</dbReference>
<name>A0A4U1D7V1_9BACI</name>
<evidence type="ECO:0000256" key="1">
    <source>
        <dbReference type="SAM" id="Phobius"/>
    </source>
</evidence>